<evidence type="ECO:0000313" key="2">
    <source>
        <dbReference type="Proteomes" id="UP000282211"/>
    </source>
</evidence>
<gene>
    <name evidence="1" type="ORF">DES40_1923</name>
</gene>
<evidence type="ECO:0000313" key="1">
    <source>
        <dbReference type="EMBL" id="RKQ69137.1"/>
    </source>
</evidence>
<dbReference type="Proteomes" id="UP000282211">
    <property type="component" value="Unassembled WGS sequence"/>
</dbReference>
<comment type="caution">
    <text evidence="1">The sequence shown here is derived from an EMBL/GenBank/DDBJ whole genome shotgun (WGS) entry which is preliminary data.</text>
</comment>
<reference evidence="1 2" key="1">
    <citation type="submission" date="2018-10" db="EMBL/GenBank/DDBJ databases">
        <title>Genomic Encyclopedia of Type Strains, Phase IV (KMG-IV): sequencing the most valuable type-strain genomes for metagenomic binning, comparative biology and taxonomic classification.</title>
        <authorList>
            <person name="Goeker M."/>
        </authorList>
    </citation>
    <scope>NUCLEOTIDE SEQUENCE [LARGE SCALE GENOMIC DNA]</scope>
    <source>
        <strain evidence="1 2">DSM 22008</strain>
    </source>
</reference>
<protein>
    <submittedName>
        <fullName evidence="1">Uncharacterized protein</fullName>
    </submittedName>
</protein>
<name>A0A420WDP1_9PROT</name>
<proteinExistence type="predicted"/>
<sequence length="61" mass="6652">MITATLSFQSYSASAALNGDFDFALDDVSVTLSGAHQLRLRLTLIWQKTSRMFGKSGKALL</sequence>
<dbReference type="AlphaFoldDB" id="A0A420WDP1"/>
<dbReference type="EMBL" id="RBII01000002">
    <property type="protein sequence ID" value="RKQ69137.1"/>
    <property type="molecule type" value="Genomic_DNA"/>
</dbReference>
<dbReference type="RefSeq" id="WP_121101325.1">
    <property type="nucleotide sequence ID" value="NZ_RBII01000002.1"/>
</dbReference>
<keyword evidence="2" id="KW-1185">Reference proteome</keyword>
<dbReference type="InParanoid" id="A0A420WDP1"/>
<accession>A0A420WDP1</accession>
<organism evidence="1 2">
    <name type="scientific">Litorimonas taeanensis</name>
    <dbReference type="NCBI Taxonomy" id="568099"/>
    <lineage>
        <taxon>Bacteria</taxon>
        <taxon>Pseudomonadati</taxon>
        <taxon>Pseudomonadota</taxon>
        <taxon>Alphaproteobacteria</taxon>
        <taxon>Maricaulales</taxon>
        <taxon>Robiginitomaculaceae</taxon>
    </lineage>
</organism>